<reference evidence="2 3" key="1">
    <citation type="journal article" date="2015" name="J. Biotechnol.">
        <title>Complete genome sequence of Paenibacillus beijingensis 7188(T) (=DSM 24997(T)), a novel rhizobacterium from jujube garden soil.</title>
        <authorList>
            <person name="Kwak Y."/>
            <person name="Shin J.H."/>
        </authorList>
    </citation>
    <scope>NUCLEOTIDE SEQUENCE [LARGE SCALE GENOMIC DNA]</scope>
    <source>
        <strain evidence="2 3">DSM 24997</strain>
    </source>
</reference>
<evidence type="ECO:0000313" key="2">
    <source>
        <dbReference type="EMBL" id="AJY76877.1"/>
    </source>
</evidence>
<feature type="compositionally biased region" description="Basic and acidic residues" evidence="1">
    <location>
        <begin position="79"/>
        <end position="91"/>
    </location>
</feature>
<dbReference type="Proteomes" id="UP000032633">
    <property type="component" value="Chromosome"/>
</dbReference>
<dbReference type="AlphaFoldDB" id="A0A0D5NPD3"/>
<gene>
    <name evidence="2" type="ORF">VN24_22835</name>
</gene>
<sequence length="91" mass="10516">MRTSGYRLERMLEHLDRVERLFGHLEQRQAKQHVRNSVKECLQAYRAVIDSVIDTLEEERYASPEEGNVSSKASAGPDQRGKSRNIDITEE</sequence>
<dbReference type="OrthoDB" id="2470950at2"/>
<evidence type="ECO:0000313" key="3">
    <source>
        <dbReference type="Proteomes" id="UP000032633"/>
    </source>
</evidence>
<protein>
    <submittedName>
        <fullName evidence="2">Uncharacterized protein</fullName>
    </submittedName>
</protein>
<dbReference type="RefSeq" id="WP_045672302.1">
    <property type="nucleotide sequence ID" value="NZ_CP011058.1"/>
</dbReference>
<keyword evidence="3" id="KW-1185">Reference proteome</keyword>
<name>A0A0D5NPD3_9BACL</name>
<dbReference type="EMBL" id="CP011058">
    <property type="protein sequence ID" value="AJY76877.1"/>
    <property type="molecule type" value="Genomic_DNA"/>
</dbReference>
<organism evidence="2 3">
    <name type="scientific">Paenibacillus beijingensis</name>
    <dbReference type="NCBI Taxonomy" id="1126833"/>
    <lineage>
        <taxon>Bacteria</taxon>
        <taxon>Bacillati</taxon>
        <taxon>Bacillota</taxon>
        <taxon>Bacilli</taxon>
        <taxon>Bacillales</taxon>
        <taxon>Paenibacillaceae</taxon>
        <taxon>Paenibacillus</taxon>
    </lineage>
</organism>
<evidence type="ECO:0000256" key="1">
    <source>
        <dbReference type="SAM" id="MobiDB-lite"/>
    </source>
</evidence>
<accession>A0A0D5NPD3</accession>
<proteinExistence type="predicted"/>
<dbReference type="HOGENOM" id="CLU_2424115_0_0_9"/>
<reference evidence="3" key="2">
    <citation type="submission" date="2015-03" db="EMBL/GenBank/DDBJ databases">
        <title>Genome sequence of Paenibacillus beijingensis strain DSM 24997T.</title>
        <authorList>
            <person name="Kwak Y."/>
            <person name="Shin J.-H."/>
        </authorList>
    </citation>
    <scope>NUCLEOTIDE SEQUENCE [LARGE SCALE GENOMIC DNA]</scope>
    <source>
        <strain evidence="3">DSM 24997</strain>
    </source>
</reference>
<dbReference type="KEGG" id="pbj:VN24_22835"/>
<dbReference type="STRING" id="1126833.VN24_22835"/>
<feature type="region of interest" description="Disordered" evidence="1">
    <location>
        <begin position="59"/>
        <end position="91"/>
    </location>
</feature>
<dbReference type="PATRIC" id="fig|1126833.4.peg.5021"/>